<feature type="transmembrane region" description="Helical" evidence="1">
    <location>
        <begin position="138"/>
        <end position="156"/>
    </location>
</feature>
<evidence type="ECO:0000313" key="3">
    <source>
        <dbReference type="Proteomes" id="UP001597369"/>
    </source>
</evidence>
<protein>
    <recommendedName>
        <fullName evidence="4">Polysaccharide biosynthesis protein C-terminal domain-containing protein</fullName>
    </recommendedName>
</protein>
<organism evidence="2 3">
    <name type="scientific">Pontibacter silvestris</name>
    <dbReference type="NCBI Taxonomy" id="2305183"/>
    <lineage>
        <taxon>Bacteria</taxon>
        <taxon>Pseudomonadati</taxon>
        <taxon>Bacteroidota</taxon>
        <taxon>Cytophagia</taxon>
        <taxon>Cytophagales</taxon>
        <taxon>Hymenobacteraceae</taxon>
        <taxon>Pontibacter</taxon>
    </lineage>
</organism>
<dbReference type="Proteomes" id="UP001597369">
    <property type="component" value="Unassembled WGS sequence"/>
</dbReference>
<sequence>MASSFGGYFMMATGAIVQAASPFYMRYYAQKNDLVSASEARRLTYILQITFLLATSLGSLWMREIFQVLIQNQALQQAFPLAIIILMGYNFRPMYLAVTSLLIYREHTKKLWRISSVAGLGNVVLNFILVPIYGFEVAAATTFIAMMYLGYAGFFLKEYRQLALVNYYPLLWLFLIIIALLVVYELAALSVIIKVYITAFFALVSTVAAVLFRKWLNL</sequence>
<feature type="transmembrane region" description="Helical" evidence="1">
    <location>
        <begin position="168"/>
        <end position="187"/>
    </location>
</feature>
<keyword evidence="1" id="KW-0812">Transmembrane</keyword>
<keyword evidence="1" id="KW-1133">Transmembrane helix</keyword>
<keyword evidence="1" id="KW-0472">Membrane</keyword>
<proteinExistence type="predicted"/>
<keyword evidence="3" id="KW-1185">Reference proteome</keyword>
<gene>
    <name evidence="2" type="ORF">ACFSKU_04805</name>
</gene>
<feature type="transmembrane region" description="Helical" evidence="1">
    <location>
        <begin position="45"/>
        <end position="62"/>
    </location>
</feature>
<dbReference type="EMBL" id="JBHUHV010000017">
    <property type="protein sequence ID" value="MFD2066192.1"/>
    <property type="molecule type" value="Genomic_DNA"/>
</dbReference>
<name>A0ABW4WWF3_9BACT</name>
<feature type="transmembrane region" description="Helical" evidence="1">
    <location>
        <begin position="111"/>
        <end position="132"/>
    </location>
</feature>
<accession>A0ABW4WWF3</accession>
<evidence type="ECO:0000313" key="2">
    <source>
        <dbReference type="EMBL" id="MFD2066192.1"/>
    </source>
</evidence>
<reference evidence="3" key="1">
    <citation type="journal article" date="2019" name="Int. J. Syst. Evol. Microbiol.">
        <title>The Global Catalogue of Microorganisms (GCM) 10K type strain sequencing project: providing services to taxonomists for standard genome sequencing and annotation.</title>
        <authorList>
            <consortium name="The Broad Institute Genomics Platform"/>
            <consortium name="The Broad Institute Genome Sequencing Center for Infectious Disease"/>
            <person name="Wu L."/>
            <person name="Ma J."/>
        </authorList>
    </citation>
    <scope>NUCLEOTIDE SEQUENCE [LARGE SCALE GENOMIC DNA]</scope>
    <source>
        <strain evidence="3">JCM 16545</strain>
    </source>
</reference>
<evidence type="ECO:0008006" key="4">
    <source>
        <dbReference type="Google" id="ProtNLM"/>
    </source>
</evidence>
<evidence type="ECO:0000256" key="1">
    <source>
        <dbReference type="SAM" id="Phobius"/>
    </source>
</evidence>
<feature type="transmembrane region" description="Helical" evidence="1">
    <location>
        <begin position="193"/>
        <end position="212"/>
    </location>
</feature>
<comment type="caution">
    <text evidence="2">The sequence shown here is derived from an EMBL/GenBank/DDBJ whole genome shotgun (WGS) entry which is preliminary data.</text>
</comment>
<feature type="transmembrane region" description="Helical" evidence="1">
    <location>
        <begin position="6"/>
        <end position="24"/>
    </location>
</feature>
<dbReference type="RefSeq" id="WP_377469246.1">
    <property type="nucleotide sequence ID" value="NZ_JBHUHV010000017.1"/>
</dbReference>